<dbReference type="SUPFAM" id="SSF75005">
    <property type="entry name" value="Arabinanase/levansucrase/invertase"/>
    <property type="match status" value="1"/>
</dbReference>
<dbReference type="InterPro" id="IPR013189">
    <property type="entry name" value="Glyco_hydro_32_C"/>
</dbReference>
<evidence type="ECO:0000313" key="13">
    <source>
        <dbReference type="Proteomes" id="UP000437824"/>
    </source>
</evidence>
<dbReference type="Pfam" id="PF00251">
    <property type="entry name" value="Glyco_hydro_32N"/>
    <property type="match status" value="1"/>
</dbReference>
<feature type="domain" description="Glycosyl hydrolase family 32 C-terminal" evidence="11">
    <location>
        <begin position="423"/>
        <end position="464"/>
    </location>
</feature>
<reference evidence="12 13" key="1">
    <citation type="submission" date="2019-11" db="EMBL/GenBank/DDBJ databases">
        <title>Draft genome sequence of Blautia luti DSM 14534T, isolated from human stool.</title>
        <authorList>
            <person name="Ortiz R."/>
            <person name="Melis-Arcos F."/>
            <person name="Covarrubias P."/>
            <person name="Cardenas J.P."/>
            <person name="Perez-Donoso J."/>
            <person name="Almonacid D."/>
        </authorList>
    </citation>
    <scope>NUCLEOTIDE SEQUENCE [LARGE SCALE GENOMIC DNA]</scope>
    <source>
        <strain evidence="12 13">DSM 14534</strain>
    </source>
</reference>
<evidence type="ECO:0000256" key="8">
    <source>
        <dbReference type="RuleBase" id="RU362110"/>
    </source>
</evidence>
<comment type="similarity">
    <text evidence="2 8">Belongs to the glycosyl hydrolase 32 family.</text>
</comment>
<dbReference type="RefSeq" id="WP_118512297.1">
    <property type="nucleotide sequence ID" value="NZ_WMBC01000021.1"/>
</dbReference>
<evidence type="ECO:0000259" key="11">
    <source>
        <dbReference type="Pfam" id="PF08244"/>
    </source>
</evidence>
<dbReference type="EMBL" id="WMBC01000021">
    <property type="protein sequence ID" value="MTD62807.1"/>
    <property type="molecule type" value="Genomic_DNA"/>
</dbReference>
<dbReference type="SUPFAM" id="SSF49899">
    <property type="entry name" value="Concanavalin A-like lectins/glucanases"/>
    <property type="match status" value="1"/>
</dbReference>
<dbReference type="NCBIfam" id="TIGR01322">
    <property type="entry name" value="scrB_fam"/>
    <property type="match status" value="1"/>
</dbReference>
<comment type="pathway">
    <text evidence="1 9">Glycan biosynthesis; sucrose metabolism.</text>
</comment>
<dbReference type="InterPro" id="IPR001362">
    <property type="entry name" value="Glyco_hydro_32"/>
</dbReference>
<accession>A0A844GR41</accession>
<comment type="subcellular location">
    <subcellularLocation>
        <location evidence="9">Cytoplasm</location>
    </subcellularLocation>
</comment>
<keyword evidence="5 8" id="KW-0378">Hydrolase</keyword>
<dbReference type="InterPro" id="IPR013148">
    <property type="entry name" value="Glyco_hydro_32_N"/>
</dbReference>
<name>A0A844GR41_9FIRM</name>
<keyword evidence="9" id="KW-0119">Carbohydrate metabolism</keyword>
<dbReference type="GO" id="GO:0005985">
    <property type="term" value="P:sucrose metabolic process"/>
    <property type="evidence" value="ECO:0007669"/>
    <property type="project" value="UniProtKB-UniPathway"/>
</dbReference>
<comment type="catalytic activity">
    <reaction evidence="8">
        <text>Hydrolysis of terminal non-reducing beta-D-fructofuranoside residues in beta-D-fructofuranosides.</text>
        <dbReference type="EC" id="3.2.1.26"/>
    </reaction>
</comment>
<gene>
    <name evidence="12" type="ORF">GKZ57_16635</name>
</gene>
<evidence type="ECO:0000256" key="7">
    <source>
        <dbReference type="ARBA" id="ARBA00033367"/>
    </source>
</evidence>
<evidence type="ECO:0000259" key="10">
    <source>
        <dbReference type="Pfam" id="PF00251"/>
    </source>
</evidence>
<dbReference type="PROSITE" id="PS00609">
    <property type="entry name" value="GLYCOSYL_HYDROL_F32"/>
    <property type="match status" value="1"/>
</dbReference>
<organism evidence="12 13">
    <name type="scientific">Blautia luti DSM 14534 = JCM 17040</name>
    <dbReference type="NCBI Taxonomy" id="649762"/>
    <lineage>
        <taxon>Bacteria</taxon>
        <taxon>Bacillati</taxon>
        <taxon>Bacillota</taxon>
        <taxon>Clostridia</taxon>
        <taxon>Lachnospirales</taxon>
        <taxon>Lachnospiraceae</taxon>
        <taxon>Blautia</taxon>
    </lineage>
</organism>
<dbReference type="PANTHER" id="PTHR43101">
    <property type="entry name" value="BETA-FRUCTOSIDASE"/>
    <property type="match status" value="1"/>
</dbReference>
<evidence type="ECO:0000256" key="2">
    <source>
        <dbReference type="ARBA" id="ARBA00009902"/>
    </source>
</evidence>
<evidence type="ECO:0000313" key="12">
    <source>
        <dbReference type="EMBL" id="MTD62807.1"/>
    </source>
</evidence>
<dbReference type="CDD" id="cd18623">
    <property type="entry name" value="GH32_ScrB-like"/>
    <property type="match status" value="1"/>
</dbReference>
<evidence type="ECO:0000256" key="4">
    <source>
        <dbReference type="ARBA" id="ARBA00019623"/>
    </source>
</evidence>
<dbReference type="SMART" id="SM00640">
    <property type="entry name" value="Glyco_32"/>
    <property type="match status" value="1"/>
</dbReference>
<dbReference type="Proteomes" id="UP000437824">
    <property type="component" value="Unassembled WGS sequence"/>
</dbReference>
<dbReference type="UniPathway" id="UPA00238"/>
<proteinExistence type="inferred from homology"/>
<dbReference type="InterPro" id="IPR013320">
    <property type="entry name" value="ConA-like_dom_sf"/>
</dbReference>
<dbReference type="GO" id="GO:0004564">
    <property type="term" value="F:beta-fructofuranosidase activity"/>
    <property type="evidence" value="ECO:0007669"/>
    <property type="project" value="UniProtKB-EC"/>
</dbReference>
<comment type="function">
    <text evidence="9">Enables the bacterium to metabolize sucrose as a sole carbon source.</text>
</comment>
<evidence type="ECO:0000256" key="5">
    <source>
        <dbReference type="ARBA" id="ARBA00022801"/>
    </source>
</evidence>
<dbReference type="AlphaFoldDB" id="A0A844GR41"/>
<feature type="domain" description="Glycosyl hydrolase family 32 N-terminal" evidence="10">
    <location>
        <begin position="31"/>
        <end position="338"/>
    </location>
</feature>
<protein>
    <recommendedName>
        <fullName evidence="4 8">Sucrose-6-phosphate hydrolase</fullName>
        <ecNumber evidence="3 8">3.2.1.26</ecNumber>
    </recommendedName>
    <alternativeName>
        <fullName evidence="7 9">Invertase</fullName>
    </alternativeName>
</protein>
<dbReference type="GO" id="GO:0005737">
    <property type="term" value="C:cytoplasm"/>
    <property type="evidence" value="ECO:0007669"/>
    <property type="project" value="UniProtKB-SubCell"/>
</dbReference>
<comment type="caution">
    <text evidence="12">The sequence shown here is derived from an EMBL/GenBank/DDBJ whole genome shotgun (WGS) entry which is preliminary data.</text>
</comment>
<evidence type="ECO:0000256" key="6">
    <source>
        <dbReference type="ARBA" id="ARBA00023295"/>
    </source>
</evidence>
<dbReference type="PANTHER" id="PTHR43101:SF1">
    <property type="entry name" value="BETA-FRUCTOSIDASE"/>
    <property type="match status" value="1"/>
</dbReference>
<dbReference type="Gene3D" id="2.60.120.560">
    <property type="entry name" value="Exo-inulinase, domain 1"/>
    <property type="match status" value="1"/>
</dbReference>
<dbReference type="Pfam" id="PF08244">
    <property type="entry name" value="Glyco_hydro_32C"/>
    <property type="match status" value="1"/>
</dbReference>
<evidence type="ECO:0000256" key="9">
    <source>
        <dbReference type="RuleBase" id="RU365015"/>
    </source>
</evidence>
<dbReference type="InterPro" id="IPR006232">
    <property type="entry name" value="Suc6P_hydrolase"/>
</dbReference>
<dbReference type="Gene3D" id="2.115.10.20">
    <property type="entry name" value="Glycosyl hydrolase domain, family 43"/>
    <property type="match status" value="1"/>
</dbReference>
<keyword evidence="6 8" id="KW-0326">Glycosidase</keyword>
<sequence>MSTLTKVLERNVAEVEKRADLTEGRYRLGHHLMPPVGWLNDPNGLCWFKGKYHVFFQYAPFEVKGGLKFWGHYTSENLVNWKYEGVALYPDSPYDCHGVYSGSALVDEDKLHLFYTGNVKIDGDYDYINTGRETSTLHVVSEDGIHFSNKEVAVSFEQYPEEYTCHIRDPKVWKNNGTYRMVLGGRLKGDHGSVLFYESEDMENWKLTGTLTTSEAFGYMWECPDYFELDGQKILSVSPQGLRREEYRFQNIYQSGYFPMKEDGSVDVQDFREWDMGFDFYAPQTFTDGKGRRILIGWMGMPDADEEYTNRTIKEGWQHCLTVPRELKYKDGKILQYPVEEMNVLRRDRTSLKDEKGVMELCMGTDEGFDLVLDEIELKDGRFQVKLGGMMIFQYLEKTAQIEFHGAAGAGRTVRKAKTDSLKSLRILADTSAVEIYLNDGETVFSTRYYPDQEKIRLKISGGKFKGNIWNLNRMLFTK</sequence>
<dbReference type="EC" id="3.2.1.26" evidence="3 8"/>
<evidence type="ECO:0000256" key="3">
    <source>
        <dbReference type="ARBA" id="ARBA00012758"/>
    </source>
</evidence>
<evidence type="ECO:0000256" key="1">
    <source>
        <dbReference type="ARBA" id="ARBA00004914"/>
    </source>
</evidence>
<dbReference type="InterPro" id="IPR051214">
    <property type="entry name" value="GH32_Enzymes"/>
</dbReference>
<dbReference type="InterPro" id="IPR018053">
    <property type="entry name" value="Glyco_hydro_32_AS"/>
</dbReference>
<keyword evidence="9" id="KW-0963">Cytoplasm</keyword>
<dbReference type="InterPro" id="IPR023296">
    <property type="entry name" value="Glyco_hydro_beta-prop_sf"/>
</dbReference>